<dbReference type="InParanoid" id="E4WYY6"/>
<accession>E4WYY6</accession>
<dbReference type="OrthoDB" id="10624771at2759"/>
<protein>
    <submittedName>
        <fullName evidence="1">Uncharacterized protein</fullName>
    </submittedName>
</protein>
<reference evidence="1" key="1">
    <citation type="journal article" date="2010" name="Science">
        <title>Plasticity of animal genome architecture unmasked by rapid evolution of a pelagic tunicate.</title>
        <authorList>
            <person name="Denoeud F."/>
            <person name="Henriet S."/>
            <person name="Mungpakdee S."/>
            <person name="Aury J.M."/>
            <person name="Da Silva C."/>
            <person name="Brinkmann H."/>
            <person name="Mikhaleva J."/>
            <person name="Olsen L.C."/>
            <person name="Jubin C."/>
            <person name="Canestro C."/>
            <person name="Bouquet J.M."/>
            <person name="Danks G."/>
            <person name="Poulain J."/>
            <person name="Campsteijn C."/>
            <person name="Adamski M."/>
            <person name="Cross I."/>
            <person name="Yadetie F."/>
            <person name="Muffato M."/>
            <person name="Louis A."/>
            <person name="Butcher S."/>
            <person name="Tsagkogeorga G."/>
            <person name="Konrad A."/>
            <person name="Singh S."/>
            <person name="Jensen M.F."/>
            <person name="Cong E.H."/>
            <person name="Eikeseth-Otteraa H."/>
            <person name="Noel B."/>
            <person name="Anthouard V."/>
            <person name="Porcel B.M."/>
            <person name="Kachouri-Lafond R."/>
            <person name="Nishino A."/>
            <person name="Ugolini M."/>
            <person name="Chourrout P."/>
            <person name="Nishida H."/>
            <person name="Aasland R."/>
            <person name="Huzurbazar S."/>
            <person name="Westhof E."/>
            <person name="Delsuc F."/>
            <person name="Lehrach H."/>
            <person name="Reinhardt R."/>
            <person name="Weissenbach J."/>
            <person name="Roy S.W."/>
            <person name="Artiguenave F."/>
            <person name="Postlethwait J.H."/>
            <person name="Manak J.R."/>
            <person name="Thompson E.M."/>
            <person name="Jaillon O."/>
            <person name="Du Pasquier L."/>
            <person name="Boudinot P."/>
            <person name="Liberles D.A."/>
            <person name="Volff J.N."/>
            <person name="Philippe H."/>
            <person name="Lenhard B."/>
            <person name="Roest Crollius H."/>
            <person name="Wincker P."/>
            <person name="Chourrout D."/>
        </authorList>
    </citation>
    <scope>NUCLEOTIDE SEQUENCE [LARGE SCALE GENOMIC DNA]</scope>
</reference>
<evidence type="ECO:0000313" key="1">
    <source>
        <dbReference type="EMBL" id="CBY22902.1"/>
    </source>
</evidence>
<proteinExistence type="predicted"/>
<name>E4WYY6_OIKDI</name>
<sequence>MIIGDNDTRINLSIIVHRDVQPVVNPHLVLPIAQIAVEMIAFHALKHKRLIFPASFYQQQTSPCRPSSGIGSLTSSSLSTTPPYGHYSGFPGYGSGPTSFSPHASATPTTSHSFSPTNQAASPYWSQYAANYASSFNQNPSYSPSASYNSSLNLTAGVGTYNQTSLFPSQSAATSGLDQLGANQSPFQAAAAGFRSY</sequence>
<dbReference type="AlphaFoldDB" id="E4WYY6"/>
<dbReference type="Proteomes" id="UP000001307">
    <property type="component" value="Unassembled WGS sequence"/>
</dbReference>
<organism evidence="1">
    <name type="scientific">Oikopleura dioica</name>
    <name type="common">Tunicate</name>
    <dbReference type="NCBI Taxonomy" id="34765"/>
    <lineage>
        <taxon>Eukaryota</taxon>
        <taxon>Metazoa</taxon>
        <taxon>Chordata</taxon>
        <taxon>Tunicata</taxon>
        <taxon>Appendicularia</taxon>
        <taxon>Copelata</taxon>
        <taxon>Oikopleuridae</taxon>
        <taxon>Oikopleura</taxon>
    </lineage>
</organism>
<evidence type="ECO:0000313" key="2">
    <source>
        <dbReference type="Proteomes" id="UP000001307"/>
    </source>
</evidence>
<dbReference type="EMBL" id="FN653019">
    <property type="protein sequence ID" value="CBY22902.1"/>
    <property type="molecule type" value="Genomic_DNA"/>
</dbReference>
<gene>
    <name evidence="1" type="ORF">GSOID_T00013680001</name>
</gene>
<keyword evidence="2" id="KW-1185">Reference proteome</keyword>